<sequence>MRLLMWLGLVVLVYFAVRKNFRANQTRSGDTQKEEAWSDNTFPQSTGSKRVEAMLNCAHCQVYFPASEAVVRDTLHYCSTEHADAATQKN</sequence>
<protein>
    <submittedName>
        <fullName evidence="2">Uncharacterized protein</fullName>
    </submittedName>
</protein>
<reference evidence="2 3" key="1">
    <citation type="submission" date="2020-08" db="EMBL/GenBank/DDBJ databases">
        <title>Novel species isolated from subtropical streams in China.</title>
        <authorList>
            <person name="Lu H."/>
        </authorList>
    </citation>
    <scope>NUCLEOTIDE SEQUENCE [LARGE SCALE GENOMIC DNA]</scope>
    <source>
        <strain evidence="2 3">LX15W</strain>
    </source>
</reference>
<evidence type="ECO:0000313" key="3">
    <source>
        <dbReference type="Proteomes" id="UP000624279"/>
    </source>
</evidence>
<name>A0ABR6YDU2_9BURK</name>
<gene>
    <name evidence="2" type="ORF">H8K55_14155</name>
</gene>
<organism evidence="2 3">
    <name type="scientific">Undibacterium flavidum</name>
    <dbReference type="NCBI Taxonomy" id="2762297"/>
    <lineage>
        <taxon>Bacteria</taxon>
        <taxon>Pseudomonadati</taxon>
        <taxon>Pseudomonadota</taxon>
        <taxon>Betaproteobacteria</taxon>
        <taxon>Burkholderiales</taxon>
        <taxon>Oxalobacteraceae</taxon>
        <taxon>Undibacterium</taxon>
    </lineage>
</organism>
<comment type="caution">
    <text evidence="2">The sequence shown here is derived from an EMBL/GenBank/DDBJ whole genome shotgun (WGS) entry which is preliminary data.</text>
</comment>
<evidence type="ECO:0000256" key="1">
    <source>
        <dbReference type="SAM" id="MobiDB-lite"/>
    </source>
</evidence>
<dbReference type="EMBL" id="JACOGA010000012">
    <property type="protein sequence ID" value="MBC3874730.1"/>
    <property type="molecule type" value="Genomic_DNA"/>
</dbReference>
<dbReference type="InterPro" id="IPR049708">
    <property type="entry name" value="PP0621-like"/>
</dbReference>
<keyword evidence="3" id="KW-1185">Reference proteome</keyword>
<feature type="region of interest" description="Disordered" evidence="1">
    <location>
        <begin position="25"/>
        <end position="46"/>
    </location>
</feature>
<accession>A0ABR6YDU2</accession>
<evidence type="ECO:0000313" key="2">
    <source>
        <dbReference type="EMBL" id="MBC3874730.1"/>
    </source>
</evidence>
<proteinExistence type="predicted"/>
<dbReference type="NCBIfam" id="NF041023">
    <property type="entry name" value="PP0621_fam"/>
    <property type="match status" value="1"/>
</dbReference>
<dbReference type="RefSeq" id="WP_186942706.1">
    <property type="nucleotide sequence ID" value="NZ_JACOGA010000012.1"/>
</dbReference>
<dbReference type="Proteomes" id="UP000624279">
    <property type="component" value="Unassembled WGS sequence"/>
</dbReference>